<dbReference type="Proteomes" id="UP000294530">
    <property type="component" value="Unassembled WGS sequence"/>
</dbReference>
<dbReference type="GeneID" id="94347815"/>
<sequence length="920" mass="102567">MEKEPAAQAHSCIMSQVKASNVESPTKVAGVVSTAEQIQALHMTTNDALLILSSDTGGALRVPVTGVGLDVGESCSTVESNSPLYQDVQVKSFDGEKKKLGRPSHPAWQYFIRGEKRNHFHYNAYCSFCHGNGVKFMAVRGVSGNMIRHLQECKYCPADVVAQLKLVCARKDADNFSKRHLMYTRGDNVVVQETALKKARHCTNRHNELPSRESNFKELGISAAKTNALTSLRNIDNLIPNEAPSLSTETDVELTVASSSSRSLSSESYSFSSPKVNTHADQRLWSTAGKHEHFCNLNLDDAPQESQSLKREIITNEMSRLLFSSTLSASLPWDWAWSEPSASLFGKLHAKVECPSAKLLSTIGNTSHEEQIVKMIDEQVGVSLAVSWWAAKYPRTNFVLLSLINALGEATCWEVFDMGFEDIGPDAFAVTIKRNLSDMLRRKIHVINIVTNTAFAYAASRLAVNSTEGTSIAIPVLPCFTQVLQTLLGVVLTGSTSSAKAIGELIELIQTFSNPSMLYLLRRECGDPSAELHAPTQHQWHSFIEAIDSVQQYKDMIKVISLKFIQATSNLKVLPGRASDKSMFANLSENIVGDVAESGHSGSVLLMVQNAKFWDMIAALSELVSPIKETYKIMSGGHMSSFPLSDICYQFGRMHQQYRDILSDWEDTANGDQFVKQLHYLLRTVNDTWKLYDGSLMVLGYTFNYNLKLQHFARHHSSLQWLSVGMYAKRCFRNWFCEASSIRNPSRLLGLSNEAVAQFMEDILAFKEHKNPFDFESTNDFENPKLFYMLISESHPLMHMFGSRLFSFVTSTPYLGSVLSNMCFIPSAPSTTCPQHTLMPLLKMKLFFQTAQRPLKDMLKFINFNRPMASMTAADLHPQHLNSMSDADVAGAPILHSTGEPEMGTIDRKNGKHIGLKRLK</sequence>
<keyword evidence="3" id="KW-1185">Reference proteome</keyword>
<protein>
    <submittedName>
        <fullName evidence="2">Uncharacterized protein</fullName>
    </submittedName>
</protein>
<dbReference type="KEGG" id="blac:94347815"/>
<feature type="compositionally biased region" description="Basic residues" evidence="1">
    <location>
        <begin position="910"/>
        <end position="920"/>
    </location>
</feature>
<dbReference type="EMBL" id="SHOA02000001">
    <property type="protein sequence ID" value="TDH65862.1"/>
    <property type="molecule type" value="Genomic_DNA"/>
</dbReference>
<name>A0A976FFD3_BRELC</name>
<evidence type="ECO:0000256" key="1">
    <source>
        <dbReference type="SAM" id="MobiDB-lite"/>
    </source>
</evidence>
<accession>A0A976FFD3</accession>
<dbReference type="RefSeq" id="XP_067815361.1">
    <property type="nucleotide sequence ID" value="XM_067962144.1"/>
</dbReference>
<reference evidence="2 3" key="1">
    <citation type="journal article" date="2021" name="Genome Biol.">
        <title>AFLAP: assembly-free linkage analysis pipeline using k-mers from genome sequencing data.</title>
        <authorList>
            <person name="Fletcher K."/>
            <person name="Zhang L."/>
            <person name="Gil J."/>
            <person name="Han R."/>
            <person name="Cavanaugh K."/>
            <person name="Michelmore R."/>
        </authorList>
    </citation>
    <scope>NUCLEOTIDE SEQUENCE [LARGE SCALE GENOMIC DNA]</scope>
    <source>
        <strain evidence="2 3">SF5</strain>
    </source>
</reference>
<dbReference type="AlphaFoldDB" id="A0A976FFD3"/>
<gene>
    <name evidence="2" type="ORF">CCR75_004054</name>
</gene>
<evidence type="ECO:0000313" key="3">
    <source>
        <dbReference type="Proteomes" id="UP000294530"/>
    </source>
</evidence>
<evidence type="ECO:0000313" key="2">
    <source>
        <dbReference type="EMBL" id="TDH65862.1"/>
    </source>
</evidence>
<comment type="caution">
    <text evidence="2">The sequence shown here is derived from an EMBL/GenBank/DDBJ whole genome shotgun (WGS) entry which is preliminary data.</text>
</comment>
<dbReference type="OrthoDB" id="73669at2759"/>
<proteinExistence type="predicted"/>
<organism evidence="2 3">
    <name type="scientific">Bremia lactucae</name>
    <name type="common">Lettuce downy mildew</name>
    <dbReference type="NCBI Taxonomy" id="4779"/>
    <lineage>
        <taxon>Eukaryota</taxon>
        <taxon>Sar</taxon>
        <taxon>Stramenopiles</taxon>
        <taxon>Oomycota</taxon>
        <taxon>Peronosporomycetes</taxon>
        <taxon>Peronosporales</taxon>
        <taxon>Peronosporaceae</taxon>
        <taxon>Bremia</taxon>
    </lineage>
</organism>
<feature type="region of interest" description="Disordered" evidence="1">
    <location>
        <begin position="893"/>
        <end position="920"/>
    </location>
</feature>